<keyword evidence="3" id="KW-0804">Transcription</keyword>
<dbReference type="PRINTS" id="PR00598">
    <property type="entry name" value="HTHMARR"/>
</dbReference>
<dbReference type="InterPro" id="IPR011991">
    <property type="entry name" value="ArsR-like_HTH"/>
</dbReference>
<gene>
    <name evidence="6" type="ORF">LX12_002852</name>
</gene>
<evidence type="ECO:0000313" key="7">
    <source>
        <dbReference type="Proteomes" id="UP001205740"/>
    </source>
</evidence>
<dbReference type="PANTHER" id="PTHR33164">
    <property type="entry name" value="TRANSCRIPTIONAL REGULATOR, MARR FAMILY"/>
    <property type="match status" value="1"/>
</dbReference>
<dbReference type="GO" id="GO:0003677">
    <property type="term" value="F:DNA binding"/>
    <property type="evidence" value="ECO:0007669"/>
    <property type="project" value="UniProtKB-KW"/>
</dbReference>
<evidence type="ECO:0000256" key="3">
    <source>
        <dbReference type="ARBA" id="ARBA00023163"/>
    </source>
</evidence>
<dbReference type="PANTHER" id="PTHR33164:SF57">
    <property type="entry name" value="MARR-FAMILY TRANSCRIPTIONAL REGULATOR"/>
    <property type="match status" value="1"/>
</dbReference>
<dbReference type="RefSeq" id="WP_253655243.1">
    <property type="nucleotide sequence ID" value="NZ_BAAAOE010000001.1"/>
</dbReference>
<evidence type="ECO:0000259" key="5">
    <source>
        <dbReference type="PROSITE" id="PS50995"/>
    </source>
</evidence>
<evidence type="ECO:0000256" key="4">
    <source>
        <dbReference type="SAM" id="MobiDB-lite"/>
    </source>
</evidence>
<accession>A0ABT1H335</accession>
<dbReference type="InterPro" id="IPR000835">
    <property type="entry name" value="HTH_MarR-typ"/>
</dbReference>
<evidence type="ECO:0000256" key="2">
    <source>
        <dbReference type="ARBA" id="ARBA00023125"/>
    </source>
</evidence>
<feature type="compositionally biased region" description="Basic and acidic residues" evidence="4">
    <location>
        <begin position="190"/>
        <end position="199"/>
    </location>
</feature>
<dbReference type="InterPro" id="IPR036388">
    <property type="entry name" value="WH-like_DNA-bd_sf"/>
</dbReference>
<dbReference type="SMART" id="SM00347">
    <property type="entry name" value="HTH_MARR"/>
    <property type="match status" value="1"/>
</dbReference>
<feature type="region of interest" description="Disordered" evidence="4">
    <location>
        <begin position="153"/>
        <end position="199"/>
    </location>
</feature>
<feature type="domain" description="HTH marR-type" evidence="5">
    <location>
        <begin position="7"/>
        <end position="140"/>
    </location>
</feature>
<name>A0ABT1H335_9NOCA</name>
<dbReference type="PROSITE" id="PS50995">
    <property type="entry name" value="HTH_MARR_2"/>
    <property type="match status" value="1"/>
</dbReference>
<keyword evidence="7" id="KW-1185">Reference proteome</keyword>
<proteinExistence type="predicted"/>
<sequence length="199" mass="22049">MTRLDHVDELLGVLSRYGRIRERLAVTKFKTSEGIVETAAFSCLFTLADQPMRSGELAEHLLADPSTVSRHIAALVRLGYVRREADPRDGRATILVLTESGHEQVRAVREHRKQVFDEMLGDFTNEEVAELTRLMGRVVVAVEDFAARVHDGAHATDTTDRHGVGIDDDPATVGSPENGDVTDDTSARFTSEHREKASR</sequence>
<keyword evidence="1" id="KW-0805">Transcription regulation</keyword>
<dbReference type="InterPro" id="IPR039422">
    <property type="entry name" value="MarR/SlyA-like"/>
</dbReference>
<dbReference type="PROSITE" id="PS01117">
    <property type="entry name" value="HTH_MARR_1"/>
    <property type="match status" value="1"/>
</dbReference>
<dbReference type="Gene3D" id="1.10.10.10">
    <property type="entry name" value="Winged helix-like DNA-binding domain superfamily/Winged helix DNA-binding domain"/>
    <property type="match status" value="1"/>
</dbReference>
<dbReference type="EMBL" id="JAMTCG010000005">
    <property type="protein sequence ID" value="MCP2161653.1"/>
    <property type="molecule type" value="Genomic_DNA"/>
</dbReference>
<evidence type="ECO:0000256" key="1">
    <source>
        <dbReference type="ARBA" id="ARBA00023015"/>
    </source>
</evidence>
<evidence type="ECO:0000313" key="6">
    <source>
        <dbReference type="EMBL" id="MCP2161653.1"/>
    </source>
</evidence>
<feature type="compositionally biased region" description="Basic and acidic residues" evidence="4">
    <location>
        <begin position="153"/>
        <end position="165"/>
    </location>
</feature>
<dbReference type="SUPFAM" id="SSF46785">
    <property type="entry name" value="Winged helix' DNA-binding domain"/>
    <property type="match status" value="1"/>
</dbReference>
<dbReference type="Proteomes" id="UP001205740">
    <property type="component" value="Unassembled WGS sequence"/>
</dbReference>
<dbReference type="CDD" id="cd00090">
    <property type="entry name" value="HTH_ARSR"/>
    <property type="match status" value="1"/>
</dbReference>
<dbReference type="InterPro" id="IPR036390">
    <property type="entry name" value="WH_DNA-bd_sf"/>
</dbReference>
<organism evidence="6 7">
    <name type="scientific">Williamsia serinedens</name>
    <dbReference type="NCBI Taxonomy" id="391736"/>
    <lineage>
        <taxon>Bacteria</taxon>
        <taxon>Bacillati</taxon>
        <taxon>Actinomycetota</taxon>
        <taxon>Actinomycetes</taxon>
        <taxon>Mycobacteriales</taxon>
        <taxon>Nocardiaceae</taxon>
        <taxon>Williamsia</taxon>
    </lineage>
</organism>
<dbReference type="InterPro" id="IPR023187">
    <property type="entry name" value="Tscrpt_reg_MarR-type_CS"/>
</dbReference>
<protein>
    <submittedName>
        <fullName evidence="6">DNA-binding transcriptional regulator, MarR family</fullName>
    </submittedName>
</protein>
<keyword evidence="2 6" id="KW-0238">DNA-binding</keyword>
<reference evidence="6 7" key="1">
    <citation type="submission" date="2022-06" db="EMBL/GenBank/DDBJ databases">
        <title>Genomic Encyclopedia of Archaeal and Bacterial Type Strains, Phase II (KMG-II): from individual species to whole genera.</title>
        <authorList>
            <person name="Goeker M."/>
        </authorList>
    </citation>
    <scope>NUCLEOTIDE SEQUENCE [LARGE SCALE GENOMIC DNA]</scope>
    <source>
        <strain evidence="6 7">DSM 45037</strain>
    </source>
</reference>
<dbReference type="Pfam" id="PF12802">
    <property type="entry name" value="MarR_2"/>
    <property type="match status" value="1"/>
</dbReference>
<comment type="caution">
    <text evidence="6">The sequence shown here is derived from an EMBL/GenBank/DDBJ whole genome shotgun (WGS) entry which is preliminary data.</text>
</comment>